<evidence type="ECO:0000313" key="3">
    <source>
        <dbReference type="Proteomes" id="UP000559010"/>
    </source>
</evidence>
<proteinExistence type="predicted"/>
<feature type="signal peptide" evidence="1">
    <location>
        <begin position="1"/>
        <end position="19"/>
    </location>
</feature>
<protein>
    <recommendedName>
        <fullName evidence="4">DUF5683 domain-containing protein</fullName>
    </recommendedName>
</protein>
<sequence>MKLFAITALFTFFSLNITAQYNARPIHDFSVYKEIRKKHNPGLAGALSAVIPGGGQFYNKQPVKGIAILILESSAYYFMLRYSNREECISGNCKVNENKDLKTALLILIPVKTFIIFDAIHSAEKANQKLEIYFKGQQQIISAVNGPTVNFAPGMQLKYTF</sequence>
<reference evidence="2 3" key="1">
    <citation type="submission" date="2020-04" db="EMBL/GenBank/DDBJ databases">
        <title>Flammeovirgaceae bacterium KN852 isolated from deep sea.</title>
        <authorList>
            <person name="Zhang D.-C."/>
        </authorList>
    </citation>
    <scope>NUCLEOTIDE SEQUENCE [LARGE SCALE GENOMIC DNA]</scope>
    <source>
        <strain evidence="2 3">KN852</strain>
    </source>
</reference>
<comment type="caution">
    <text evidence="2">The sequence shown here is derived from an EMBL/GenBank/DDBJ whole genome shotgun (WGS) entry which is preliminary data.</text>
</comment>
<feature type="chain" id="PRO_5032536463" description="DUF5683 domain-containing protein" evidence="1">
    <location>
        <begin position="20"/>
        <end position="161"/>
    </location>
</feature>
<dbReference type="Proteomes" id="UP000559010">
    <property type="component" value="Unassembled WGS sequence"/>
</dbReference>
<evidence type="ECO:0000313" key="2">
    <source>
        <dbReference type="EMBL" id="NMM47294.1"/>
    </source>
</evidence>
<dbReference type="EMBL" id="JABBNU010000002">
    <property type="protein sequence ID" value="NMM47294.1"/>
    <property type="molecule type" value="Genomic_DNA"/>
</dbReference>
<evidence type="ECO:0000256" key="1">
    <source>
        <dbReference type="SAM" id="SignalP"/>
    </source>
</evidence>
<dbReference type="RefSeq" id="WP_169677925.1">
    <property type="nucleotide sequence ID" value="NZ_JABBNU010000002.1"/>
</dbReference>
<name>A0A848IYH2_9BACT</name>
<organism evidence="2 3">
    <name type="scientific">Marinigracilibium pacificum</name>
    <dbReference type="NCBI Taxonomy" id="2729599"/>
    <lineage>
        <taxon>Bacteria</taxon>
        <taxon>Pseudomonadati</taxon>
        <taxon>Bacteroidota</taxon>
        <taxon>Cytophagia</taxon>
        <taxon>Cytophagales</taxon>
        <taxon>Flammeovirgaceae</taxon>
        <taxon>Marinigracilibium</taxon>
    </lineage>
</organism>
<dbReference type="AlphaFoldDB" id="A0A848IYH2"/>
<keyword evidence="1" id="KW-0732">Signal</keyword>
<gene>
    <name evidence="2" type="ORF">HH304_02710</name>
</gene>
<keyword evidence="3" id="KW-1185">Reference proteome</keyword>
<accession>A0A848IYH2</accession>
<evidence type="ECO:0008006" key="4">
    <source>
        <dbReference type="Google" id="ProtNLM"/>
    </source>
</evidence>